<evidence type="ECO:0000313" key="2">
    <source>
        <dbReference type="Proteomes" id="UP000219669"/>
    </source>
</evidence>
<keyword evidence="2" id="KW-1185">Reference proteome</keyword>
<name>A0A286E8G6_9NEIS</name>
<accession>A0A286E8G6</accession>
<proteinExistence type="predicted"/>
<dbReference type="OrthoDB" id="8479564at2"/>
<evidence type="ECO:0008006" key="3">
    <source>
        <dbReference type="Google" id="ProtNLM"/>
    </source>
</evidence>
<organism evidence="1 2">
    <name type="scientific">Alysiella filiformis DSM 16848</name>
    <dbReference type="NCBI Taxonomy" id="1120981"/>
    <lineage>
        <taxon>Bacteria</taxon>
        <taxon>Pseudomonadati</taxon>
        <taxon>Pseudomonadota</taxon>
        <taxon>Betaproteobacteria</taxon>
        <taxon>Neisseriales</taxon>
        <taxon>Neisseriaceae</taxon>
        <taxon>Alysiella</taxon>
    </lineage>
</organism>
<dbReference type="EMBL" id="OCNF01000005">
    <property type="protein sequence ID" value="SOD67202.1"/>
    <property type="molecule type" value="Genomic_DNA"/>
</dbReference>
<protein>
    <recommendedName>
        <fullName evidence="3">Cysteinyl-tRNA synthetase</fullName>
    </recommendedName>
</protein>
<evidence type="ECO:0000313" key="1">
    <source>
        <dbReference type="EMBL" id="SOD67202.1"/>
    </source>
</evidence>
<sequence length="171" mass="19861">MTQQISIDEDALRFTFHSGIQAVKYDDWVHYRNQFQNKCCTDNKAVDIIAHNGQITWLCEVKDFRQGRRDPNKPPLEMEIAQKVRDSLAGLVSAQFHANEQTEQQFAKDVLHCQSICVVLHIEQSTGQKQQYHLPDLQDKLRKLLKAIDPHVLVLNKDMPHSKIVWQVAYI</sequence>
<reference evidence="1 2" key="1">
    <citation type="submission" date="2017-09" db="EMBL/GenBank/DDBJ databases">
        <authorList>
            <person name="Ehlers B."/>
            <person name="Leendertz F.H."/>
        </authorList>
    </citation>
    <scope>NUCLEOTIDE SEQUENCE [LARGE SCALE GENOMIC DNA]</scope>
    <source>
        <strain evidence="1 2">DSM 16848</strain>
    </source>
</reference>
<dbReference type="Proteomes" id="UP000219669">
    <property type="component" value="Unassembled WGS sequence"/>
</dbReference>
<gene>
    <name evidence="1" type="ORF">SAMN02746062_00836</name>
</gene>
<dbReference type="AlphaFoldDB" id="A0A286E8G6"/>
<dbReference type="RefSeq" id="WP_143269112.1">
    <property type="nucleotide sequence ID" value="NZ_CP083931.1"/>
</dbReference>